<name>A0A0A9ILG1_ARUDO</name>
<sequence length="105" mass="12656">MLQGCLMGAMCPMVGRRMRDWRRILSSWRTGLRVMRWWRKKRRRGMVCSVMWRKGKSLRRMSPRQECGDCLMNSLICLLWKNMETVMMMMTEVLEMGNMNCQVKL</sequence>
<proteinExistence type="predicted"/>
<dbReference type="EMBL" id="GBRH01220534">
    <property type="protein sequence ID" value="JAD77361.1"/>
    <property type="molecule type" value="Transcribed_RNA"/>
</dbReference>
<reference evidence="1" key="1">
    <citation type="submission" date="2014-09" db="EMBL/GenBank/DDBJ databases">
        <authorList>
            <person name="Magalhaes I.L.F."/>
            <person name="Oliveira U."/>
            <person name="Santos F.R."/>
            <person name="Vidigal T.H.D.A."/>
            <person name="Brescovit A.D."/>
            <person name="Santos A.J."/>
        </authorList>
    </citation>
    <scope>NUCLEOTIDE SEQUENCE</scope>
    <source>
        <tissue evidence="1">Shoot tissue taken approximately 20 cm above the soil surface</tissue>
    </source>
</reference>
<dbReference type="AlphaFoldDB" id="A0A0A9ILG1"/>
<protein>
    <submittedName>
        <fullName evidence="1">Uncharacterized protein</fullName>
    </submittedName>
</protein>
<evidence type="ECO:0000313" key="1">
    <source>
        <dbReference type="EMBL" id="JAD77361.1"/>
    </source>
</evidence>
<reference evidence="1" key="2">
    <citation type="journal article" date="2015" name="Data Brief">
        <title>Shoot transcriptome of the giant reed, Arundo donax.</title>
        <authorList>
            <person name="Barrero R.A."/>
            <person name="Guerrero F.D."/>
            <person name="Moolhuijzen P."/>
            <person name="Goolsby J.A."/>
            <person name="Tidwell J."/>
            <person name="Bellgard S.E."/>
            <person name="Bellgard M.I."/>
        </authorList>
    </citation>
    <scope>NUCLEOTIDE SEQUENCE</scope>
    <source>
        <tissue evidence="1">Shoot tissue taken approximately 20 cm above the soil surface</tissue>
    </source>
</reference>
<accession>A0A0A9ILG1</accession>
<organism evidence="1">
    <name type="scientific">Arundo donax</name>
    <name type="common">Giant reed</name>
    <name type="synonym">Donax arundinaceus</name>
    <dbReference type="NCBI Taxonomy" id="35708"/>
    <lineage>
        <taxon>Eukaryota</taxon>
        <taxon>Viridiplantae</taxon>
        <taxon>Streptophyta</taxon>
        <taxon>Embryophyta</taxon>
        <taxon>Tracheophyta</taxon>
        <taxon>Spermatophyta</taxon>
        <taxon>Magnoliopsida</taxon>
        <taxon>Liliopsida</taxon>
        <taxon>Poales</taxon>
        <taxon>Poaceae</taxon>
        <taxon>PACMAD clade</taxon>
        <taxon>Arundinoideae</taxon>
        <taxon>Arundineae</taxon>
        <taxon>Arundo</taxon>
    </lineage>
</organism>